<protein>
    <submittedName>
        <fullName evidence="1">Uncharacterized protein</fullName>
    </submittedName>
</protein>
<gene>
    <name evidence="1" type="ORF">NP233_g9747</name>
</gene>
<dbReference type="AlphaFoldDB" id="A0AAD5VQD9"/>
<reference evidence="1" key="1">
    <citation type="submission" date="2022-07" db="EMBL/GenBank/DDBJ databases">
        <title>Genome Sequence of Leucocoprinus birnbaumii.</title>
        <authorList>
            <person name="Buettner E."/>
        </authorList>
    </citation>
    <scope>NUCLEOTIDE SEQUENCE</scope>
    <source>
        <strain evidence="1">VT141</strain>
    </source>
</reference>
<evidence type="ECO:0000313" key="1">
    <source>
        <dbReference type="EMBL" id="KAJ3562162.1"/>
    </source>
</evidence>
<organism evidence="1 2">
    <name type="scientific">Leucocoprinus birnbaumii</name>
    <dbReference type="NCBI Taxonomy" id="56174"/>
    <lineage>
        <taxon>Eukaryota</taxon>
        <taxon>Fungi</taxon>
        <taxon>Dikarya</taxon>
        <taxon>Basidiomycota</taxon>
        <taxon>Agaricomycotina</taxon>
        <taxon>Agaricomycetes</taxon>
        <taxon>Agaricomycetidae</taxon>
        <taxon>Agaricales</taxon>
        <taxon>Agaricineae</taxon>
        <taxon>Agaricaceae</taxon>
        <taxon>Leucocoprinus</taxon>
    </lineage>
</organism>
<accession>A0AAD5VQD9</accession>
<proteinExistence type="predicted"/>
<comment type="caution">
    <text evidence="1">The sequence shown here is derived from an EMBL/GenBank/DDBJ whole genome shotgun (WGS) entry which is preliminary data.</text>
</comment>
<name>A0AAD5VQD9_9AGAR</name>
<dbReference type="Proteomes" id="UP001213000">
    <property type="component" value="Unassembled WGS sequence"/>
</dbReference>
<evidence type="ECO:0000313" key="2">
    <source>
        <dbReference type="Proteomes" id="UP001213000"/>
    </source>
</evidence>
<keyword evidence="2" id="KW-1185">Reference proteome</keyword>
<dbReference type="EMBL" id="JANIEX010000904">
    <property type="protein sequence ID" value="KAJ3562162.1"/>
    <property type="molecule type" value="Genomic_DNA"/>
</dbReference>
<sequence length="91" mass="10386">MEDDGVKEVSPEDIGPPVTVAGMLEHLRHPDPPLKLHDWSEAQGMEPKKQWCELAAVYHPDIQPQNAKYKSKEWNLDVIKEICQIVTSIKK</sequence>